<dbReference type="RefSeq" id="WP_211128732.1">
    <property type="nucleotide sequence ID" value="NZ_BAAALR010000084.1"/>
</dbReference>
<comment type="caution">
    <text evidence="2">The sequence shown here is derived from an EMBL/GenBank/DDBJ whole genome shotgun (WGS) entry which is preliminary data.</text>
</comment>
<feature type="region of interest" description="Disordered" evidence="1">
    <location>
        <begin position="286"/>
        <end position="312"/>
    </location>
</feature>
<name>A0ABN2J6G9_9ACTN</name>
<reference evidence="2 3" key="1">
    <citation type="journal article" date="2019" name="Int. J. Syst. Evol. Microbiol.">
        <title>The Global Catalogue of Microorganisms (GCM) 10K type strain sequencing project: providing services to taxonomists for standard genome sequencing and annotation.</title>
        <authorList>
            <consortium name="The Broad Institute Genomics Platform"/>
            <consortium name="The Broad Institute Genome Sequencing Center for Infectious Disease"/>
            <person name="Wu L."/>
            <person name="Ma J."/>
        </authorList>
    </citation>
    <scope>NUCLEOTIDE SEQUENCE [LARGE SCALE GENOMIC DNA]</scope>
    <source>
        <strain evidence="2 3">JCM 13244</strain>
    </source>
</reference>
<proteinExistence type="predicted"/>
<accession>A0ABN2J6G9</accession>
<evidence type="ECO:0000256" key="1">
    <source>
        <dbReference type="SAM" id="MobiDB-lite"/>
    </source>
</evidence>
<dbReference type="EMBL" id="BAAALR010000084">
    <property type="protein sequence ID" value="GAA1718215.1"/>
    <property type="molecule type" value="Genomic_DNA"/>
</dbReference>
<sequence>MWLAGLAHVFRAQSAEAEGRLDPVRGDVTATLDCFARAGDCWGLARALPLRALLRQYDGDLDGALADLTEAKRLAREFGSLSLSDETFIDLRWIDLQVRLGATVRATEMIAATRERALRSASPEMAILLDAREADLWLRVGDLDRARELVESAEAGLSERFPFGGHGQGLVGAVRGALCLELGDGPGAEEALGRAYAAAVDSKDMPIVAMVAVIVAGLAALYGRYLDVAVLLGAAARLRGAHDRTDPQVRTLTSRGRVALGDARFAEAYETGRQLAAPTALTRADPARLRRAAPPAATAFRRHHGRPPSLGR</sequence>
<dbReference type="Proteomes" id="UP001499947">
    <property type="component" value="Unassembled WGS sequence"/>
</dbReference>
<keyword evidence="3" id="KW-1185">Reference proteome</keyword>
<protein>
    <submittedName>
        <fullName evidence="2">Uncharacterized protein</fullName>
    </submittedName>
</protein>
<organism evidence="2 3">
    <name type="scientific">Streptomyces yatensis</name>
    <dbReference type="NCBI Taxonomy" id="155177"/>
    <lineage>
        <taxon>Bacteria</taxon>
        <taxon>Bacillati</taxon>
        <taxon>Actinomycetota</taxon>
        <taxon>Actinomycetes</taxon>
        <taxon>Kitasatosporales</taxon>
        <taxon>Streptomycetaceae</taxon>
        <taxon>Streptomyces</taxon>
        <taxon>Streptomyces violaceusniger group</taxon>
    </lineage>
</organism>
<evidence type="ECO:0000313" key="2">
    <source>
        <dbReference type="EMBL" id="GAA1718215.1"/>
    </source>
</evidence>
<evidence type="ECO:0000313" key="3">
    <source>
        <dbReference type="Proteomes" id="UP001499947"/>
    </source>
</evidence>
<gene>
    <name evidence="2" type="ORF">GCM10009680_69510</name>
</gene>